<dbReference type="PROSITE" id="PS01124">
    <property type="entry name" value="HTH_ARAC_FAMILY_2"/>
    <property type="match status" value="1"/>
</dbReference>
<gene>
    <name evidence="5" type="ORF">GCM10011498_20140</name>
</gene>
<dbReference type="Proteomes" id="UP000628017">
    <property type="component" value="Unassembled WGS sequence"/>
</dbReference>
<dbReference type="AlphaFoldDB" id="A0A916QXT7"/>
<accession>A0A916QXT7</accession>
<keyword evidence="1" id="KW-0805">Transcription regulation</keyword>
<keyword evidence="6" id="KW-1185">Reference proteome</keyword>
<evidence type="ECO:0000256" key="2">
    <source>
        <dbReference type="ARBA" id="ARBA00023125"/>
    </source>
</evidence>
<dbReference type="GO" id="GO:0000976">
    <property type="term" value="F:transcription cis-regulatory region binding"/>
    <property type="evidence" value="ECO:0007669"/>
    <property type="project" value="TreeGrafter"/>
</dbReference>
<keyword evidence="2" id="KW-0238">DNA-binding</keyword>
<organism evidence="5 6">
    <name type="scientific">Neptunicoccus cionae</name>
    <dbReference type="NCBI Taxonomy" id="2035344"/>
    <lineage>
        <taxon>Bacteria</taxon>
        <taxon>Pseudomonadati</taxon>
        <taxon>Pseudomonadota</taxon>
        <taxon>Alphaproteobacteria</taxon>
        <taxon>Rhodobacterales</taxon>
        <taxon>Paracoccaceae</taxon>
        <taxon>Neptunicoccus</taxon>
    </lineage>
</organism>
<feature type="domain" description="HTH araC/xylS-type" evidence="4">
    <location>
        <begin position="233"/>
        <end position="331"/>
    </location>
</feature>
<dbReference type="EMBL" id="BMKA01000002">
    <property type="protein sequence ID" value="GGA19265.1"/>
    <property type="molecule type" value="Genomic_DNA"/>
</dbReference>
<comment type="caution">
    <text evidence="5">The sequence shown here is derived from an EMBL/GenBank/DDBJ whole genome shotgun (WGS) entry which is preliminary data.</text>
</comment>
<dbReference type="GO" id="GO:0005829">
    <property type="term" value="C:cytosol"/>
    <property type="evidence" value="ECO:0007669"/>
    <property type="project" value="TreeGrafter"/>
</dbReference>
<keyword evidence="3" id="KW-0804">Transcription</keyword>
<dbReference type="RefSeq" id="WP_188674158.1">
    <property type="nucleotide sequence ID" value="NZ_BMKA01000002.1"/>
</dbReference>
<dbReference type="InterPro" id="IPR018060">
    <property type="entry name" value="HTH_AraC"/>
</dbReference>
<dbReference type="SUPFAM" id="SSF46689">
    <property type="entry name" value="Homeodomain-like"/>
    <property type="match status" value="1"/>
</dbReference>
<dbReference type="InterPro" id="IPR009057">
    <property type="entry name" value="Homeodomain-like_sf"/>
</dbReference>
<reference evidence="5" key="2">
    <citation type="submission" date="2020-09" db="EMBL/GenBank/DDBJ databases">
        <authorList>
            <person name="Sun Q."/>
            <person name="Zhou Y."/>
        </authorList>
    </citation>
    <scope>NUCLEOTIDE SEQUENCE</scope>
    <source>
        <strain evidence="5">CGMCC 1.15880</strain>
    </source>
</reference>
<evidence type="ECO:0000259" key="4">
    <source>
        <dbReference type="PROSITE" id="PS01124"/>
    </source>
</evidence>
<dbReference type="InterPro" id="IPR032687">
    <property type="entry name" value="AraC-type_N"/>
</dbReference>
<dbReference type="PANTHER" id="PTHR47894:SF1">
    <property type="entry name" value="HTH-TYPE TRANSCRIPTIONAL REGULATOR VQSM"/>
    <property type="match status" value="1"/>
</dbReference>
<dbReference type="Pfam" id="PF12833">
    <property type="entry name" value="HTH_18"/>
    <property type="match status" value="1"/>
</dbReference>
<sequence length="333" mass="37570">MSMNKRTRYHVAQDMQTMCALLKIDPKSVLRRAGLPPDYFDHDDRGLLPHQIFALWDAAAAEYRKPDLPVFLGKSLAHGIFGSVVLAFTCSHTVQAGLNRIAIFKPLIGPIQLDIHTDETRLTLTITSTEPDLDLPAVLGAMDLVFFVELIRTTTAEHVVPLSASLPHLPPETKDIEEHLGIRITRGENVTLTISRDDAERRLVTENPNLWAVFETDLKRKLEAQTGNTPTADRLRDALYEMLPSGQSSVESACQKLHLSKRSLQRHLQREGSSFQKVLDATRSELSLHYLRMDNISIEEISYLLAFRDPNSFYRAFHSWTGMTPAQARTFAE</sequence>
<evidence type="ECO:0000256" key="1">
    <source>
        <dbReference type="ARBA" id="ARBA00023015"/>
    </source>
</evidence>
<protein>
    <submittedName>
        <fullName evidence="5">AraC family transcriptional regulator</fullName>
    </submittedName>
</protein>
<name>A0A916QXT7_9RHOB</name>
<dbReference type="PANTHER" id="PTHR47894">
    <property type="entry name" value="HTH-TYPE TRANSCRIPTIONAL REGULATOR GADX"/>
    <property type="match status" value="1"/>
</dbReference>
<dbReference type="SMART" id="SM00342">
    <property type="entry name" value="HTH_ARAC"/>
    <property type="match status" value="1"/>
</dbReference>
<evidence type="ECO:0000313" key="6">
    <source>
        <dbReference type="Proteomes" id="UP000628017"/>
    </source>
</evidence>
<dbReference type="GO" id="GO:0003700">
    <property type="term" value="F:DNA-binding transcription factor activity"/>
    <property type="evidence" value="ECO:0007669"/>
    <property type="project" value="InterPro"/>
</dbReference>
<proteinExistence type="predicted"/>
<evidence type="ECO:0000313" key="5">
    <source>
        <dbReference type="EMBL" id="GGA19265.1"/>
    </source>
</evidence>
<dbReference type="Gene3D" id="1.10.10.60">
    <property type="entry name" value="Homeodomain-like"/>
    <property type="match status" value="1"/>
</dbReference>
<dbReference type="Pfam" id="PF12625">
    <property type="entry name" value="Arabinose_bd"/>
    <property type="match status" value="1"/>
</dbReference>
<evidence type="ECO:0000256" key="3">
    <source>
        <dbReference type="ARBA" id="ARBA00023163"/>
    </source>
</evidence>
<reference evidence="5" key="1">
    <citation type="journal article" date="2014" name="Int. J. Syst. Evol. Microbiol.">
        <title>Complete genome sequence of Corynebacterium casei LMG S-19264T (=DSM 44701T), isolated from a smear-ripened cheese.</title>
        <authorList>
            <consortium name="US DOE Joint Genome Institute (JGI-PGF)"/>
            <person name="Walter F."/>
            <person name="Albersmeier A."/>
            <person name="Kalinowski J."/>
            <person name="Ruckert C."/>
        </authorList>
    </citation>
    <scope>NUCLEOTIDE SEQUENCE</scope>
    <source>
        <strain evidence="5">CGMCC 1.15880</strain>
    </source>
</reference>